<organism evidence="1">
    <name type="scientific">Anopheles sinensis</name>
    <name type="common">Mosquito</name>
    <dbReference type="NCBI Taxonomy" id="74873"/>
    <lineage>
        <taxon>Eukaryota</taxon>
        <taxon>Metazoa</taxon>
        <taxon>Ecdysozoa</taxon>
        <taxon>Arthropoda</taxon>
        <taxon>Hexapoda</taxon>
        <taxon>Insecta</taxon>
        <taxon>Pterygota</taxon>
        <taxon>Neoptera</taxon>
        <taxon>Endopterygota</taxon>
        <taxon>Diptera</taxon>
        <taxon>Nematocera</taxon>
        <taxon>Culicoidea</taxon>
        <taxon>Culicidae</taxon>
        <taxon>Anophelinae</taxon>
        <taxon>Anopheles</taxon>
    </lineage>
</organism>
<accession>A0A084WIK7</accession>
<protein>
    <submittedName>
        <fullName evidence="1 2">Uncharacterized protein</fullName>
    </submittedName>
</protein>
<keyword evidence="3" id="KW-1185">Reference proteome</keyword>
<name>A0A084WIK7_ANOSI</name>
<proteinExistence type="predicted"/>
<sequence length="69" mass="7912">MKRPPMECDARWEIPSQDKGGKLRVIMFGNEITFYDATSDWLERGKPSIVRRAPSMETNLLLGGNSTRR</sequence>
<dbReference type="EMBL" id="ATLV01023936">
    <property type="status" value="NOT_ANNOTATED_CDS"/>
    <property type="molecule type" value="Genomic_DNA"/>
</dbReference>
<dbReference type="AlphaFoldDB" id="A0A084WIK7"/>
<dbReference type="VEuPathDB" id="VectorBase:ASIC018099"/>
<evidence type="ECO:0000313" key="2">
    <source>
        <dbReference type="EnsemblMetazoa" id="ASIC018099-PA"/>
    </source>
</evidence>
<dbReference type="EnsemblMetazoa" id="ASIC018099-RA">
    <property type="protein sequence ID" value="ASIC018099-PA"/>
    <property type="gene ID" value="ASIC018099"/>
</dbReference>
<gene>
    <name evidence="1" type="ORF">ZHAS_00018099</name>
</gene>
<reference evidence="1 3" key="1">
    <citation type="journal article" date="2014" name="BMC Genomics">
        <title>Genome sequence of Anopheles sinensis provides insight into genetics basis of mosquito competence for malaria parasites.</title>
        <authorList>
            <person name="Zhou D."/>
            <person name="Zhang D."/>
            <person name="Ding G."/>
            <person name="Shi L."/>
            <person name="Hou Q."/>
            <person name="Ye Y."/>
            <person name="Xu Y."/>
            <person name="Zhou H."/>
            <person name="Xiong C."/>
            <person name="Li S."/>
            <person name="Yu J."/>
            <person name="Hong S."/>
            <person name="Yu X."/>
            <person name="Zou P."/>
            <person name="Chen C."/>
            <person name="Chang X."/>
            <person name="Wang W."/>
            <person name="Lv Y."/>
            <person name="Sun Y."/>
            <person name="Ma L."/>
            <person name="Shen B."/>
            <person name="Zhu C."/>
        </authorList>
    </citation>
    <scope>NUCLEOTIDE SEQUENCE [LARGE SCALE GENOMIC DNA]</scope>
</reference>
<evidence type="ECO:0000313" key="1">
    <source>
        <dbReference type="EMBL" id="KFB50051.1"/>
    </source>
</evidence>
<reference evidence="2" key="2">
    <citation type="submission" date="2020-05" db="UniProtKB">
        <authorList>
            <consortium name="EnsemblMetazoa"/>
        </authorList>
    </citation>
    <scope>IDENTIFICATION</scope>
</reference>
<evidence type="ECO:0000313" key="3">
    <source>
        <dbReference type="Proteomes" id="UP000030765"/>
    </source>
</evidence>
<dbReference type="EMBL" id="KE525347">
    <property type="protein sequence ID" value="KFB50051.1"/>
    <property type="molecule type" value="Genomic_DNA"/>
</dbReference>
<dbReference type="Proteomes" id="UP000030765">
    <property type="component" value="Unassembled WGS sequence"/>
</dbReference>